<feature type="binding site" evidence="18">
    <location>
        <position position="41"/>
    </location>
    <ligand>
        <name>ATP</name>
        <dbReference type="ChEBI" id="CHEBI:30616"/>
    </ligand>
</feature>
<keyword evidence="14" id="KW-0832">Ubl conjugation</keyword>
<dbReference type="AlphaFoldDB" id="A0A8T2KM28"/>
<protein>
    <recommendedName>
        <fullName evidence="3">non-specific serine/threonine protein kinase</fullName>
        <ecNumber evidence="3">2.7.11.1</ecNumber>
    </recommendedName>
</protein>
<keyword evidence="7" id="KW-0808">Transferase</keyword>
<dbReference type="InterPro" id="IPR011009">
    <property type="entry name" value="Kinase-like_dom_sf"/>
</dbReference>
<evidence type="ECO:0000259" key="21">
    <source>
        <dbReference type="PROSITE" id="PS50011"/>
    </source>
</evidence>
<evidence type="ECO:0000313" key="23">
    <source>
        <dbReference type="Proteomes" id="UP000752171"/>
    </source>
</evidence>
<dbReference type="EC" id="2.7.11.1" evidence="3"/>
<feature type="region of interest" description="Disordered" evidence="20">
    <location>
        <begin position="287"/>
        <end position="365"/>
    </location>
</feature>
<evidence type="ECO:0000256" key="11">
    <source>
        <dbReference type="ARBA" id="ARBA00022782"/>
    </source>
</evidence>
<comment type="cofactor">
    <cofactor evidence="1">
        <name>Mg(2+)</name>
        <dbReference type="ChEBI" id="CHEBI:18420"/>
    </cofactor>
</comment>
<dbReference type="GO" id="GO:0000226">
    <property type="term" value="P:microtubule cytoskeleton organization"/>
    <property type="evidence" value="ECO:0007669"/>
    <property type="project" value="TreeGrafter"/>
</dbReference>
<dbReference type="InterPro" id="IPR008271">
    <property type="entry name" value="Ser/Thr_kinase_AS"/>
</dbReference>
<evidence type="ECO:0000256" key="14">
    <source>
        <dbReference type="ARBA" id="ARBA00022843"/>
    </source>
</evidence>
<evidence type="ECO:0000256" key="1">
    <source>
        <dbReference type="ARBA" id="ARBA00001946"/>
    </source>
</evidence>
<evidence type="ECO:0000256" key="8">
    <source>
        <dbReference type="ARBA" id="ARBA00022723"/>
    </source>
</evidence>
<proteinExistence type="inferred from homology"/>
<evidence type="ECO:0000256" key="3">
    <source>
        <dbReference type="ARBA" id="ARBA00012513"/>
    </source>
</evidence>
<dbReference type="EMBL" id="JAICCE010000025">
    <property type="protein sequence ID" value="KAG9259767.1"/>
    <property type="molecule type" value="Genomic_DNA"/>
</dbReference>
<dbReference type="PROSITE" id="PS50011">
    <property type="entry name" value="PROTEIN_KINASE_DOM"/>
    <property type="match status" value="1"/>
</dbReference>
<dbReference type="Pfam" id="PF00069">
    <property type="entry name" value="Pkinase"/>
    <property type="match status" value="1"/>
</dbReference>
<comment type="catalytic activity">
    <reaction evidence="17">
        <text>L-seryl-[protein] + ATP = O-phospho-L-seryl-[protein] + ADP + H(+)</text>
        <dbReference type="Rhea" id="RHEA:17989"/>
        <dbReference type="Rhea" id="RHEA-COMP:9863"/>
        <dbReference type="Rhea" id="RHEA-COMP:11604"/>
        <dbReference type="ChEBI" id="CHEBI:15378"/>
        <dbReference type="ChEBI" id="CHEBI:29999"/>
        <dbReference type="ChEBI" id="CHEBI:30616"/>
        <dbReference type="ChEBI" id="CHEBI:83421"/>
        <dbReference type="ChEBI" id="CHEBI:456216"/>
        <dbReference type="EC" id="2.7.11.1"/>
    </reaction>
</comment>
<dbReference type="PANTHER" id="PTHR24346">
    <property type="entry name" value="MAP/MICROTUBULE AFFINITY-REGULATING KINASE"/>
    <property type="match status" value="1"/>
</dbReference>
<dbReference type="PROSITE" id="PS00108">
    <property type="entry name" value="PROTEIN_KINASE_ST"/>
    <property type="match status" value="1"/>
</dbReference>
<name>A0A8T2KM28_ASTMX</name>
<keyword evidence="10 22" id="KW-0418">Kinase</keyword>
<evidence type="ECO:0000256" key="20">
    <source>
        <dbReference type="SAM" id="MobiDB-lite"/>
    </source>
</evidence>
<dbReference type="InterPro" id="IPR017441">
    <property type="entry name" value="Protein_kinase_ATP_BS"/>
</dbReference>
<evidence type="ECO:0000256" key="16">
    <source>
        <dbReference type="ARBA" id="ARBA00047899"/>
    </source>
</evidence>
<dbReference type="GO" id="GO:0050321">
    <property type="term" value="F:tau-protein kinase activity"/>
    <property type="evidence" value="ECO:0007669"/>
    <property type="project" value="TreeGrafter"/>
</dbReference>
<dbReference type="GO" id="GO:0030154">
    <property type="term" value="P:cell differentiation"/>
    <property type="evidence" value="ECO:0007669"/>
    <property type="project" value="UniProtKB-KW"/>
</dbReference>
<dbReference type="Proteomes" id="UP000752171">
    <property type="component" value="Unassembled WGS sequence"/>
</dbReference>
<gene>
    <name evidence="22" type="primary">TSSK6</name>
    <name evidence="22" type="ORF">AMEX_G27312</name>
</gene>
<dbReference type="Gene3D" id="1.10.510.10">
    <property type="entry name" value="Transferase(Phosphotransferase) domain 1"/>
    <property type="match status" value="1"/>
</dbReference>
<evidence type="ECO:0000256" key="15">
    <source>
        <dbReference type="ARBA" id="ARBA00022871"/>
    </source>
</evidence>
<evidence type="ECO:0000256" key="13">
    <source>
        <dbReference type="ARBA" id="ARBA00022842"/>
    </source>
</evidence>
<evidence type="ECO:0000256" key="6">
    <source>
        <dbReference type="ARBA" id="ARBA00022553"/>
    </source>
</evidence>
<dbReference type="InterPro" id="IPR000719">
    <property type="entry name" value="Prot_kinase_dom"/>
</dbReference>
<feature type="compositionally biased region" description="Low complexity" evidence="20">
    <location>
        <begin position="300"/>
        <end position="317"/>
    </location>
</feature>
<dbReference type="GO" id="GO:0007283">
    <property type="term" value="P:spermatogenesis"/>
    <property type="evidence" value="ECO:0007669"/>
    <property type="project" value="UniProtKB-KW"/>
</dbReference>
<evidence type="ECO:0000256" key="17">
    <source>
        <dbReference type="ARBA" id="ARBA00048679"/>
    </source>
</evidence>
<evidence type="ECO:0000256" key="9">
    <source>
        <dbReference type="ARBA" id="ARBA00022741"/>
    </source>
</evidence>
<comment type="caution">
    <text evidence="22">The sequence shown here is derived from an EMBL/GenBank/DDBJ whole genome shotgun (WGS) entry which is preliminary data.</text>
</comment>
<evidence type="ECO:0000313" key="22">
    <source>
        <dbReference type="EMBL" id="KAG9259767.1"/>
    </source>
</evidence>
<dbReference type="OrthoDB" id="541276at2759"/>
<comment type="catalytic activity">
    <reaction evidence="16">
        <text>L-threonyl-[protein] + ATP = O-phospho-L-threonyl-[protein] + ADP + H(+)</text>
        <dbReference type="Rhea" id="RHEA:46608"/>
        <dbReference type="Rhea" id="RHEA-COMP:11060"/>
        <dbReference type="Rhea" id="RHEA-COMP:11605"/>
        <dbReference type="ChEBI" id="CHEBI:15378"/>
        <dbReference type="ChEBI" id="CHEBI:30013"/>
        <dbReference type="ChEBI" id="CHEBI:30616"/>
        <dbReference type="ChEBI" id="CHEBI:61977"/>
        <dbReference type="ChEBI" id="CHEBI:456216"/>
        <dbReference type="EC" id="2.7.11.1"/>
    </reaction>
</comment>
<accession>A0A8T2KM28</accession>
<evidence type="ECO:0000256" key="18">
    <source>
        <dbReference type="PROSITE-ProRule" id="PRU10141"/>
    </source>
</evidence>
<keyword evidence="4" id="KW-0217">Developmental protein</keyword>
<feature type="compositionally biased region" description="Basic and acidic residues" evidence="20">
    <location>
        <begin position="336"/>
        <end position="350"/>
    </location>
</feature>
<dbReference type="FunFam" id="1.10.510.10:FF:000571">
    <property type="entry name" value="Maternal embryonic leucine zipper kinase"/>
    <property type="match status" value="1"/>
</dbReference>
<dbReference type="GO" id="GO:0000287">
    <property type="term" value="F:magnesium ion binding"/>
    <property type="evidence" value="ECO:0007669"/>
    <property type="project" value="UniProtKB-ARBA"/>
</dbReference>
<evidence type="ECO:0000256" key="5">
    <source>
        <dbReference type="ARBA" id="ARBA00022527"/>
    </source>
</evidence>
<keyword evidence="8" id="KW-0479">Metal-binding</keyword>
<keyword evidence="13" id="KW-0460">Magnesium</keyword>
<evidence type="ECO:0000256" key="12">
    <source>
        <dbReference type="ARBA" id="ARBA00022840"/>
    </source>
</evidence>
<organism evidence="22 23">
    <name type="scientific">Astyanax mexicanus</name>
    <name type="common">Blind cave fish</name>
    <name type="synonym">Astyanax fasciatus mexicanus</name>
    <dbReference type="NCBI Taxonomy" id="7994"/>
    <lineage>
        <taxon>Eukaryota</taxon>
        <taxon>Metazoa</taxon>
        <taxon>Chordata</taxon>
        <taxon>Craniata</taxon>
        <taxon>Vertebrata</taxon>
        <taxon>Euteleostomi</taxon>
        <taxon>Actinopterygii</taxon>
        <taxon>Neopterygii</taxon>
        <taxon>Teleostei</taxon>
        <taxon>Ostariophysi</taxon>
        <taxon>Characiformes</taxon>
        <taxon>Characoidei</taxon>
        <taxon>Acestrorhamphidae</taxon>
        <taxon>Acestrorhamphinae</taxon>
        <taxon>Astyanax</taxon>
    </lineage>
</organism>
<reference evidence="22 23" key="1">
    <citation type="submission" date="2021-07" db="EMBL/GenBank/DDBJ databases">
        <authorList>
            <person name="Imarazene B."/>
            <person name="Zahm M."/>
            <person name="Klopp C."/>
            <person name="Cabau C."/>
            <person name="Beille S."/>
            <person name="Jouanno E."/>
            <person name="Castinel A."/>
            <person name="Lluch J."/>
            <person name="Gil L."/>
            <person name="Kuchtly C."/>
            <person name="Lopez Roques C."/>
            <person name="Donnadieu C."/>
            <person name="Parrinello H."/>
            <person name="Journot L."/>
            <person name="Du K."/>
            <person name="Schartl M."/>
            <person name="Retaux S."/>
            <person name="Guiguen Y."/>
        </authorList>
    </citation>
    <scope>NUCLEOTIDE SEQUENCE [LARGE SCALE GENOMIC DNA]</scope>
    <source>
        <strain evidence="22">Pach_M1</strain>
        <tissue evidence="22">Testis</tissue>
    </source>
</reference>
<keyword evidence="5 19" id="KW-0723">Serine/threonine-protein kinase</keyword>
<dbReference type="SMART" id="SM00220">
    <property type="entry name" value="S_TKc"/>
    <property type="match status" value="1"/>
</dbReference>
<dbReference type="PROSITE" id="PS00107">
    <property type="entry name" value="PROTEIN_KINASE_ATP"/>
    <property type="match status" value="1"/>
</dbReference>
<dbReference type="GO" id="GO:0035556">
    <property type="term" value="P:intracellular signal transduction"/>
    <property type="evidence" value="ECO:0007669"/>
    <property type="project" value="TreeGrafter"/>
</dbReference>
<feature type="region of interest" description="Disordered" evidence="20">
    <location>
        <begin position="390"/>
        <end position="426"/>
    </location>
</feature>
<keyword evidence="9 18" id="KW-0547">Nucleotide-binding</keyword>
<keyword evidence="6" id="KW-0597">Phosphoprotein</keyword>
<dbReference type="SUPFAM" id="SSF56112">
    <property type="entry name" value="Protein kinase-like (PK-like)"/>
    <property type="match status" value="1"/>
</dbReference>
<keyword evidence="11" id="KW-0221">Differentiation</keyword>
<keyword evidence="12 18" id="KW-0067">ATP-binding</keyword>
<evidence type="ECO:0000256" key="19">
    <source>
        <dbReference type="RuleBase" id="RU000304"/>
    </source>
</evidence>
<dbReference type="GO" id="GO:0005737">
    <property type="term" value="C:cytoplasm"/>
    <property type="evidence" value="ECO:0007669"/>
    <property type="project" value="TreeGrafter"/>
</dbReference>
<feature type="domain" description="Protein kinase" evidence="21">
    <location>
        <begin position="12"/>
        <end position="268"/>
    </location>
</feature>
<evidence type="ECO:0000256" key="2">
    <source>
        <dbReference type="ARBA" id="ARBA00006692"/>
    </source>
</evidence>
<evidence type="ECO:0000256" key="4">
    <source>
        <dbReference type="ARBA" id="ARBA00022473"/>
    </source>
</evidence>
<dbReference type="GO" id="GO:0005524">
    <property type="term" value="F:ATP binding"/>
    <property type="evidence" value="ECO:0007669"/>
    <property type="project" value="UniProtKB-UniRule"/>
</dbReference>
<sequence length="482" mass="54099">MDNDAVLTCLGYTVQNTIGQGSYGKVKLAFSKKHSGKVAIKIMDRCTMTKWSVNNVLPRELAVLKRIKHPHIVQVHEIIETRRGKVYIVMEAAKTNLSDKIYTVGHVSFDRAKQWFSQLLSAMVYLHQQDIAHRDLKSENVLLTADNRIKLADFGLAFVGEGFPNMTNTYCGTLQYTAPEVILGLPYDPMKSDVWSLGVILYEMVTGDLPFDTTNVRKLLELQHEPLPRVNLLCLRGGQSCYDLLCKMLQVNPQDRASMTEVTQHDWLLSWQERYQRIFRWQGLQGPPTIPPVSVDQDDSAGSSRVMESSSSGETPTPATPSPATPTEEEPEPEEDRSRAGADPTDRMDEVEGEEFSSSGCCPPLRTAMRRVLGPILRASQSLRKKMRNVFRFKPERRDSSSSSKQGVAGTAASTEAAPARATCGHARHVDEVSDIPLQGPTVEQEVKRPWFPRLKVSQVLFSNWDSPRFHTIKLLQIYNAI</sequence>
<comment type="similarity">
    <text evidence="2">Belongs to the protein kinase superfamily. CAMK Ser/Thr protein kinase family.</text>
</comment>
<evidence type="ECO:0000256" key="10">
    <source>
        <dbReference type="ARBA" id="ARBA00022777"/>
    </source>
</evidence>
<dbReference type="PANTHER" id="PTHR24346:SF102">
    <property type="entry name" value="TESTIS-SPECIFIC SERINE_THREONINE-PROTEIN KINASE 1"/>
    <property type="match status" value="1"/>
</dbReference>
<dbReference type="FunFam" id="3.30.200.20:FF:000042">
    <property type="entry name" value="Aurora kinase A"/>
    <property type="match status" value="1"/>
</dbReference>
<feature type="compositionally biased region" description="Low complexity" evidence="20">
    <location>
        <begin position="409"/>
        <end position="423"/>
    </location>
</feature>
<evidence type="ECO:0000256" key="7">
    <source>
        <dbReference type="ARBA" id="ARBA00022679"/>
    </source>
</evidence>
<keyword evidence="15" id="KW-0744">Spermatogenesis</keyword>